<proteinExistence type="predicted"/>
<keyword evidence="3" id="KW-1185">Reference proteome</keyword>
<evidence type="ECO:0000256" key="1">
    <source>
        <dbReference type="SAM" id="SignalP"/>
    </source>
</evidence>
<name>A0A5B6VXF8_9ROSI</name>
<accession>A0A5B6VXF8</accession>
<keyword evidence="1" id="KW-0732">Signal</keyword>
<dbReference type="OrthoDB" id="411615at2759"/>
<comment type="caution">
    <text evidence="2">The sequence shown here is derived from an EMBL/GenBank/DDBJ whole genome shotgun (WGS) entry which is preliminary data.</text>
</comment>
<evidence type="ECO:0000313" key="2">
    <source>
        <dbReference type="EMBL" id="KAA3474299.1"/>
    </source>
</evidence>
<dbReference type="EMBL" id="SMMG02000005">
    <property type="protein sequence ID" value="KAA3474299.1"/>
    <property type="molecule type" value="Genomic_DNA"/>
</dbReference>
<gene>
    <name evidence="2" type="ORF">EPI10_024599</name>
</gene>
<feature type="signal peptide" evidence="1">
    <location>
        <begin position="1"/>
        <end position="21"/>
    </location>
</feature>
<sequence>MVRKAQLLVRMLLLIPLWVEDFVTHTVIKKSSSPVSPASSPSSGVPFPIAYYLNYDKLTTKHRNFLVVVTAKVEPQSFKEAVKDAGWRSVMQKEVQALEANDTWTMESLPIGKNALGSK</sequence>
<reference evidence="3" key="1">
    <citation type="journal article" date="2019" name="Plant Biotechnol. J.">
        <title>Genome sequencing of the Australian wild diploid species Gossypium australe highlights disease resistance and delayed gland morphogenesis.</title>
        <authorList>
            <person name="Cai Y."/>
            <person name="Cai X."/>
            <person name="Wang Q."/>
            <person name="Wang P."/>
            <person name="Zhang Y."/>
            <person name="Cai C."/>
            <person name="Xu Y."/>
            <person name="Wang K."/>
            <person name="Zhou Z."/>
            <person name="Wang C."/>
            <person name="Geng S."/>
            <person name="Li B."/>
            <person name="Dong Q."/>
            <person name="Hou Y."/>
            <person name="Wang H."/>
            <person name="Ai P."/>
            <person name="Liu Z."/>
            <person name="Yi F."/>
            <person name="Sun M."/>
            <person name="An G."/>
            <person name="Cheng J."/>
            <person name="Zhang Y."/>
            <person name="Shi Q."/>
            <person name="Xie Y."/>
            <person name="Shi X."/>
            <person name="Chang Y."/>
            <person name="Huang F."/>
            <person name="Chen Y."/>
            <person name="Hong S."/>
            <person name="Mi L."/>
            <person name="Sun Q."/>
            <person name="Zhang L."/>
            <person name="Zhou B."/>
            <person name="Peng R."/>
            <person name="Zhang X."/>
            <person name="Liu F."/>
        </authorList>
    </citation>
    <scope>NUCLEOTIDE SEQUENCE [LARGE SCALE GENOMIC DNA]</scope>
    <source>
        <strain evidence="3">cv. PA1801</strain>
    </source>
</reference>
<dbReference type="Proteomes" id="UP000325315">
    <property type="component" value="Unassembled WGS sequence"/>
</dbReference>
<evidence type="ECO:0000313" key="3">
    <source>
        <dbReference type="Proteomes" id="UP000325315"/>
    </source>
</evidence>
<organism evidence="2 3">
    <name type="scientific">Gossypium australe</name>
    <dbReference type="NCBI Taxonomy" id="47621"/>
    <lineage>
        <taxon>Eukaryota</taxon>
        <taxon>Viridiplantae</taxon>
        <taxon>Streptophyta</taxon>
        <taxon>Embryophyta</taxon>
        <taxon>Tracheophyta</taxon>
        <taxon>Spermatophyta</taxon>
        <taxon>Magnoliopsida</taxon>
        <taxon>eudicotyledons</taxon>
        <taxon>Gunneridae</taxon>
        <taxon>Pentapetalae</taxon>
        <taxon>rosids</taxon>
        <taxon>malvids</taxon>
        <taxon>Malvales</taxon>
        <taxon>Malvaceae</taxon>
        <taxon>Malvoideae</taxon>
        <taxon>Gossypium</taxon>
    </lineage>
</organism>
<feature type="chain" id="PRO_5022668242" evidence="1">
    <location>
        <begin position="22"/>
        <end position="119"/>
    </location>
</feature>
<dbReference type="AlphaFoldDB" id="A0A5B6VXF8"/>
<protein>
    <submittedName>
        <fullName evidence="2">Retrovirus-related Pol polyprotein from transposon TNT 1-94</fullName>
    </submittedName>
</protein>